<dbReference type="AlphaFoldDB" id="A0A6A4BVC9"/>
<evidence type="ECO:0000313" key="2">
    <source>
        <dbReference type="EMBL" id="KAE8968353.1"/>
    </source>
</evidence>
<dbReference type="EMBL" id="QXFU01004522">
    <property type="protein sequence ID" value="KAE8968353.1"/>
    <property type="molecule type" value="Genomic_DNA"/>
</dbReference>
<evidence type="ECO:0000256" key="1">
    <source>
        <dbReference type="SAM" id="MobiDB-lite"/>
    </source>
</evidence>
<proteinExistence type="predicted"/>
<dbReference type="Proteomes" id="UP000435112">
    <property type="component" value="Unassembled WGS sequence"/>
</dbReference>
<evidence type="ECO:0000313" key="6">
    <source>
        <dbReference type="Proteomes" id="UP000434957"/>
    </source>
</evidence>
<dbReference type="EMBL" id="QXFT01004582">
    <property type="protein sequence ID" value="KAE9277074.1"/>
    <property type="molecule type" value="Genomic_DNA"/>
</dbReference>
<protein>
    <submittedName>
        <fullName evidence="4">Uncharacterized protein</fullName>
    </submittedName>
</protein>
<dbReference type="Proteomes" id="UP000434957">
    <property type="component" value="Unassembled WGS sequence"/>
</dbReference>
<sequence>MAQFPICVVKSTSVNRAKASLASITITSSSTAMFDQLKHAIARPMTGKSPAEKHFSGVSAQSKLEKTDPSTAFERSGWVYI</sequence>
<dbReference type="Proteomes" id="UP000429607">
    <property type="component" value="Unassembled WGS sequence"/>
</dbReference>
<evidence type="ECO:0000313" key="4">
    <source>
        <dbReference type="EMBL" id="KAE9277074.1"/>
    </source>
</evidence>
<evidence type="ECO:0000313" key="7">
    <source>
        <dbReference type="Proteomes" id="UP000435112"/>
    </source>
</evidence>
<name>A0A6A4BVC9_9STRA</name>
<reference evidence="4 6" key="1">
    <citation type="submission" date="2018-08" db="EMBL/GenBank/DDBJ databases">
        <title>Genomic investigation of the strawberry pathogen Phytophthora fragariae indicates pathogenicity is determined by transcriptional variation in three key races.</title>
        <authorList>
            <person name="Adams T.M."/>
            <person name="Armitage A.D."/>
            <person name="Sobczyk M.K."/>
            <person name="Bates H.J."/>
            <person name="Dunwell J.M."/>
            <person name="Nellist C.F."/>
            <person name="Harrison R.J."/>
        </authorList>
    </citation>
    <scope>NUCLEOTIDE SEQUENCE [LARGE SCALE GENOMIC DNA]</scope>
    <source>
        <strain evidence="3 5">SCRP249</strain>
        <strain evidence="2 7">SCRP324</strain>
        <strain evidence="4 6">SCRP333</strain>
    </source>
</reference>
<organism evidence="4 6">
    <name type="scientific">Phytophthora rubi</name>
    <dbReference type="NCBI Taxonomy" id="129364"/>
    <lineage>
        <taxon>Eukaryota</taxon>
        <taxon>Sar</taxon>
        <taxon>Stramenopiles</taxon>
        <taxon>Oomycota</taxon>
        <taxon>Peronosporomycetes</taxon>
        <taxon>Peronosporales</taxon>
        <taxon>Peronosporaceae</taxon>
        <taxon>Phytophthora</taxon>
    </lineage>
</organism>
<accession>A0A6A4BVC9</accession>
<evidence type="ECO:0000313" key="3">
    <source>
        <dbReference type="EMBL" id="KAE8968723.1"/>
    </source>
</evidence>
<comment type="caution">
    <text evidence="4">The sequence shown here is derived from an EMBL/GenBank/DDBJ whole genome shotgun (WGS) entry which is preliminary data.</text>
</comment>
<gene>
    <name evidence="3" type="ORF">PR001_g27707</name>
    <name evidence="2" type="ORF">PR002_g27781</name>
    <name evidence="4" type="ORF">PR003_g28886</name>
</gene>
<dbReference type="OrthoDB" id="114733at2759"/>
<feature type="region of interest" description="Disordered" evidence="1">
    <location>
        <begin position="45"/>
        <end position="68"/>
    </location>
</feature>
<keyword evidence="6" id="KW-1185">Reference proteome</keyword>
<evidence type="ECO:0000313" key="5">
    <source>
        <dbReference type="Proteomes" id="UP000429607"/>
    </source>
</evidence>
<dbReference type="EMBL" id="QXFV01004607">
    <property type="protein sequence ID" value="KAE8968723.1"/>
    <property type="molecule type" value="Genomic_DNA"/>
</dbReference>